<name>A0ABX3GKA0_9BACL</name>
<dbReference type="Pfam" id="PF11772">
    <property type="entry name" value="EpuA"/>
    <property type="match status" value="1"/>
</dbReference>
<evidence type="ECO:0000313" key="1">
    <source>
        <dbReference type="EMBL" id="OMD20625.1"/>
    </source>
</evidence>
<organism evidence="1 2">
    <name type="scientific">Paenibacillus odorifer</name>
    <dbReference type="NCBI Taxonomy" id="189426"/>
    <lineage>
        <taxon>Bacteria</taxon>
        <taxon>Bacillati</taxon>
        <taxon>Bacillota</taxon>
        <taxon>Bacilli</taxon>
        <taxon>Bacillales</taxon>
        <taxon>Paenibacillaceae</taxon>
        <taxon>Paenibacillus</taxon>
    </lineage>
</organism>
<evidence type="ECO:0000313" key="2">
    <source>
        <dbReference type="Proteomes" id="UP000187158"/>
    </source>
</evidence>
<accession>A0ABX3GKA0</accession>
<sequence length="50" mass="5509">MIQWVLIPLLLVAALGGGLAVGYVVLGKKELSDALQWSTWRHVYDLVFAP</sequence>
<protein>
    <recommendedName>
        <fullName evidence="3">DNA-directed RNA polymerase subunit beta</fullName>
    </recommendedName>
</protein>
<dbReference type="EMBL" id="MPVP01000214">
    <property type="protein sequence ID" value="OMD20625.1"/>
    <property type="molecule type" value="Genomic_DNA"/>
</dbReference>
<proteinExistence type="predicted"/>
<evidence type="ECO:0008006" key="3">
    <source>
        <dbReference type="Google" id="ProtNLM"/>
    </source>
</evidence>
<gene>
    <name evidence="1" type="ORF">BSO21_24285</name>
</gene>
<dbReference type="InterPro" id="IPR024596">
    <property type="entry name" value="RNApol_su_b/EpuA"/>
</dbReference>
<dbReference type="Proteomes" id="UP000187158">
    <property type="component" value="Unassembled WGS sequence"/>
</dbReference>
<reference evidence="1 2" key="1">
    <citation type="submission" date="2016-11" db="EMBL/GenBank/DDBJ databases">
        <title>Paenibacillus species isolates.</title>
        <authorList>
            <person name="Beno S.M."/>
        </authorList>
    </citation>
    <scope>NUCLEOTIDE SEQUENCE [LARGE SCALE GENOMIC DNA]</scope>
    <source>
        <strain evidence="1 2">FSL H7-0433</strain>
    </source>
</reference>
<comment type="caution">
    <text evidence="1">The sequence shown here is derived from an EMBL/GenBank/DDBJ whole genome shotgun (WGS) entry which is preliminary data.</text>
</comment>
<keyword evidence="2" id="KW-1185">Reference proteome</keyword>